<accession>A0A0E9XVY6</accession>
<keyword evidence="1" id="KW-0812">Transmembrane</keyword>
<keyword evidence="1" id="KW-1133">Transmembrane helix</keyword>
<proteinExistence type="predicted"/>
<dbReference type="AlphaFoldDB" id="A0A0E9XVY6"/>
<evidence type="ECO:0000256" key="1">
    <source>
        <dbReference type="SAM" id="Phobius"/>
    </source>
</evidence>
<organism evidence="2">
    <name type="scientific">Anguilla anguilla</name>
    <name type="common">European freshwater eel</name>
    <name type="synonym">Muraena anguilla</name>
    <dbReference type="NCBI Taxonomy" id="7936"/>
    <lineage>
        <taxon>Eukaryota</taxon>
        <taxon>Metazoa</taxon>
        <taxon>Chordata</taxon>
        <taxon>Craniata</taxon>
        <taxon>Vertebrata</taxon>
        <taxon>Euteleostomi</taxon>
        <taxon>Actinopterygii</taxon>
        <taxon>Neopterygii</taxon>
        <taxon>Teleostei</taxon>
        <taxon>Anguilliformes</taxon>
        <taxon>Anguillidae</taxon>
        <taxon>Anguilla</taxon>
    </lineage>
</organism>
<sequence>MLKGMTPVTIVWLPLVVCFLCLYLFIYFAWLCGHILRKRSRATCEHFFEF</sequence>
<protein>
    <submittedName>
        <fullName evidence="2">Uncharacterized protein</fullName>
    </submittedName>
</protein>
<dbReference type="EMBL" id="GBXM01001996">
    <property type="protein sequence ID" value="JAI06582.1"/>
    <property type="molecule type" value="Transcribed_RNA"/>
</dbReference>
<keyword evidence="1" id="KW-0472">Membrane</keyword>
<reference evidence="2" key="2">
    <citation type="journal article" date="2015" name="Fish Shellfish Immunol.">
        <title>Early steps in the European eel (Anguilla anguilla)-Vibrio vulnificus interaction in the gills: Role of the RtxA13 toxin.</title>
        <authorList>
            <person name="Callol A."/>
            <person name="Pajuelo D."/>
            <person name="Ebbesson L."/>
            <person name="Teles M."/>
            <person name="MacKenzie S."/>
            <person name="Amaro C."/>
        </authorList>
    </citation>
    <scope>NUCLEOTIDE SEQUENCE</scope>
</reference>
<feature type="transmembrane region" description="Helical" evidence="1">
    <location>
        <begin position="12"/>
        <end position="32"/>
    </location>
</feature>
<reference evidence="2" key="1">
    <citation type="submission" date="2014-11" db="EMBL/GenBank/DDBJ databases">
        <authorList>
            <person name="Amaro Gonzalez C."/>
        </authorList>
    </citation>
    <scope>NUCLEOTIDE SEQUENCE</scope>
</reference>
<evidence type="ECO:0000313" key="2">
    <source>
        <dbReference type="EMBL" id="JAI06582.1"/>
    </source>
</evidence>
<name>A0A0E9XVY6_ANGAN</name>